<protein>
    <submittedName>
        <fullName evidence="3">Histidine kinase</fullName>
    </submittedName>
</protein>
<proteinExistence type="predicted"/>
<evidence type="ECO:0000313" key="4">
    <source>
        <dbReference type="Proteomes" id="UP000823641"/>
    </source>
</evidence>
<organism evidence="3 4">
    <name type="scientific">Candidatus Gallipaludibacter merdavium</name>
    <dbReference type="NCBI Taxonomy" id="2840839"/>
    <lineage>
        <taxon>Bacteria</taxon>
        <taxon>Pseudomonadati</taxon>
        <taxon>Bacteroidota</taxon>
        <taxon>Bacteroidia</taxon>
        <taxon>Bacteroidales</taxon>
        <taxon>Candidatus Gallipaludibacter</taxon>
    </lineage>
</organism>
<dbReference type="InterPro" id="IPR050640">
    <property type="entry name" value="Bact_2-comp_sensor_kinase"/>
</dbReference>
<keyword evidence="3" id="KW-0418">Kinase</keyword>
<dbReference type="InterPro" id="IPR010559">
    <property type="entry name" value="Sig_transdc_His_kin_internal"/>
</dbReference>
<dbReference type="GO" id="GO:0016020">
    <property type="term" value="C:membrane"/>
    <property type="evidence" value="ECO:0007669"/>
    <property type="project" value="InterPro"/>
</dbReference>
<keyword evidence="1" id="KW-1133">Transmembrane helix</keyword>
<dbReference type="PANTHER" id="PTHR34220:SF7">
    <property type="entry name" value="SENSOR HISTIDINE KINASE YPDA"/>
    <property type="match status" value="1"/>
</dbReference>
<feature type="domain" description="Signal transduction histidine kinase internal region" evidence="2">
    <location>
        <begin position="146"/>
        <end position="223"/>
    </location>
</feature>
<evidence type="ECO:0000256" key="1">
    <source>
        <dbReference type="SAM" id="Phobius"/>
    </source>
</evidence>
<keyword evidence="3" id="KW-0808">Transferase</keyword>
<reference evidence="3" key="2">
    <citation type="journal article" date="2021" name="PeerJ">
        <title>Extensive microbial diversity within the chicken gut microbiome revealed by metagenomics and culture.</title>
        <authorList>
            <person name="Gilroy R."/>
            <person name="Ravi A."/>
            <person name="Getino M."/>
            <person name="Pursley I."/>
            <person name="Horton D.L."/>
            <person name="Alikhan N.F."/>
            <person name="Baker D."/>
            <person name="Gharbi K."/>
            <person name="Hall N."/>
            <person name="Watson M."/>
            <person name="Adriaenssens E.M."/>
            <person name="Foster-Nyarko E."/>
            <person name="Jarju S."/>
            <person name="Secka A."/>
            <person name="Antonio M."/>
            <person name="Oren A."/>
            <person name="Chaudhuri R.R."/>
            <person name="La Ragione R."/>
            <person name="Hildebrand F."/>
            <person name="Pallen M.J."/>
        </authorList>
    </citation>
    <scope>NUCLEOTIDE SEQUENCE</scope>
    <source>
        <strain evidence="3">G3-3990</strain>
    </source>
</reference>
<keyword evidence="1" id="KW-0472">Membrane</keyword>
<dbReference type="SUPFAM" id="SSF55874">
    <property type="entry name" value="ATPase domain of HSP90 chaperone/DNA topoisomerase II/histidine kinase"/>
    <property type="match status" value="1"/>
</dbReference>
<feature type="transmembrane region" description="Helical" evidence="1">
    <location>
        <begin position="67"/>
        <end position="87"/>
    </location>
</feature>
<dbReference type="Gene3D" id="3.30.565.10">
    <property type="entry name" value="Histidine kinase-like ATPase, C-terminal domain"/>
    <property type="match status" value="1"/>
</dbReference>
<gene>
    <name evidence="3" type="ORF">IAA73_02390</name>
</gene>
<feature type="transmembrane region" description="Helical" evidence="1">
    <location>
        <begin position="108"/>
        <end position="127"/>
    </location>
</feature>
<feature type="transmembrane region" description="Helical" evidence="1">
    <location>
        <begin position="6"/>
        <end position="26"/>
    </location>
</feature>
<dbReference type="AlphaFoldDB" id="A0A9D9N3T6"/>
<evidence type="ECO:0000313" key="3">
    <source>
        <dbReference type="EMBL" id="MBO8459168.1"/>
    </source>
</evidence>
<accession>A0A9D9N3T6</accession>
<comment type="caution">
    <text evidence="3">The sequence shown here is derived from an EMBL/GenBank/DDBJ whole genome shotgun (WGS) entry which is preliminary data.</text>
</comment>
<sequence>MKQKQIALYIDLLFCIVILPIVITLVPVDRWMIHHRAFLLTLIAYLYSLYAVYRMSNLPSLFMQKKYAQAILIIIALLFITEMMSRFPLPEASSAKLYEARKHLRMQTVWFFFLVVTGFSLAIELVFELFKQILLKHEIEAEKNKAELALYKSQIDPHFLFNTLNSLYGLVISHSEHSESAFIKFSDILKYMYSQADSDTIDIKSELSYIQQYVDLQKLRLNSHTQVNLYYSVEDDYIQIAPMILITFIENAFKYGTSSDEDCLIDIRLNESDGIVHFEVKNDIKHKRQDNRPTIGISNCRKRLELLYPDKHHLTVSEDGQQFIVSLTLDLRT</sequence>
<evidence type="ECO:0000259" key="2">
    <source>
        <dbReference type="Pfam" id="PF06580"/>
    </source>
</evidence>
<keyword evidence="1" id="KW-0812">Transmembrane</keyword>
<dbReference type="Proteomes" id="UP000823641">
    <property type="component" value="Unassembled WGS sequence"/>
</dbReference>
<dbReference type="GO" id="GO:0000155">
    <property type="term" value="F:phosphorelay sensor kinase activity"/>
    <property type="evidence" value="ECO:0007669"/>
    <property type="project" value="InterPro"/>
</dbReference>
<dbReference type="EMBL" id="JADIMG010000026">
    <property type="protein sequence ID" value="MBO8459168.1"/>
    <property type="molecule type" value="Genomic_DNA"/>
</dbReference>
<name>A0A9D9N3T6_9BACT</name>
<dbReference type="Pfam" id="PF06580">
    <property type="entry name" value="His_kinase"/>
    <property type="match status" value="1"/>
</dbReference>
<dbReference type="PANTHER" id="PTHR34220">
    <property type="entry name" value="SENSOR HISTIDINE KINASE YPDA"/>
    <property type="match status" value="1"/>
</dbReference>
<dbReference type="InterPro" id="IPR036890">
    <property type="entry name" value="HATPase_C_sf"/>
</dbReference>
<reference evidence="3" key="1">
    <citation type="submission" date="2020-10" db="EMBL/GenBank/DDBJ databases">
        <authorList>
            <person name="Gilroy R."/>
        </authorList>
    </citation>
    <scope>NUCLEOTIDE SEQUENCE</scope>
    <source>
        <strain evidence="3">G3-3990</strain>
    </source>
</reference>
<feature type="transmembrane region" description="Helical" evidence="1">
    <location>
        <begin position="38"/>
        <end position="55"/>
    </location>
</feature>